<name>A0AA36J2X1_9DINO</name>
<evidence type="ECO:0000313" key="2">
    <source>
        <dbReference type="EMBL" id="CAJ1397524.1"/>
    </source>
</evidence>
<protein>
    <submittedName>
        <fullName evidence="2">Uncharacterized protein</fullName>
    </submittedName>
</protein>
<evidence type="ECO:0000256" key="1">
    <source>
        <dbReference type="SAM" id="Phobius"/>
    </source>
</evidence>
<dbReference type="AlphaFoldDB" id="A0AA36J2X1"/>
<sequence length="500" mass="55983">VNFAMMGKDGILVNFVEKFIVGKVKHPILCAGRLLCNGWEMRRSGDGLNLWHKQGVEIPLEMKKNSLQVVAEICSVETENNEHEEETITVVAPAKMKDYFEVDSEVPVAPFPTTHRELQSDELGWSDEEVGVGDEKMMHAEHLASYLVGTEFYGLLIKSSRCGKSMLDMREMQEIEVKKVHLMEVVTDSDYAGDQNSRKSITSFQVFLDGNLMESRVRSQKSISLSSGESEYVAMVSGCSEGLFLRHVWSFIRGHTPTLVCRSDSSAARGMCSRVGIGRTRHLDAVMMWLQQKCHEKVIRVTAIPTSINSADIGTKALARARIRGLMFMTGMVDNDNRELGKDELRDIERKMLSDKGAKKILSGLKDEYRMALVVAFANAIRASGTKEENEPNGAESDSWMWPVLAILAGVGALSLAQWLWSFFIKKIQKEIIISGKATIQEANDSEPEVSARSDLRKRINPVRMLPTGNVYHTHEKCPHYKSGRQVHKCLKCSGYEGSM</sequence>
<dbReference type="Proteomes" id="UP001178507">
    <property type="component" value="Unassembled WGS sequence"/>
</dbReference>
<dbReference type="PANTHER" id="PTHR11439:SF483">
    <property type="entry name" value="PEPTIDE SYNTHASE GLIP-LIKE, PUTATIVE (AFU_ORTHOLOGUE AFUA_3G12920)-RELATED"/>
    <property type="match status" value="1"/>
</dbReference>
<comment type="caution">
    <text evidence="2">The sequence shown here is derived from an EMBL/GenBank/DDBJ whole genome shotgun (WGS) entry which is preliminary data.</text>
</comment>
<evidence type="ECO:0000313" key="3">
    <source>
        <dbReference type="Proteomes" id="UP001178507"/>
    </source>
</evidence>
<dbReference type="EMBL" id="CAUJNA010003268">
    <property type="protein sequence ID" value="CAJ1397524.1"/>
    <property type="molecule type" value="Genomic_DNA"/>
</dbReference>
<keyword evidence="1" id="KW-0472">Membrane</keyword>
<dbReference type="PANTHER" id="PTHR11439">
    <property type="entry name" value="GAG-POL-RELATED RETROTRANSPOSON"/>
    <property type="match status" value="1"/>
</dbReference>
<accession>A0AA36J2X1</accession>
<reference evidence="2" key="1">
    <citation type="submission" date="2023-08" db="EMBL/GenBank/DDBJ databases">
        <authorList>
            <person name="Chen Y."/>
            <person name="Shah S."/>
            <person name="Dougan E. K."/>
            <person name="Thang M."/>
            <person name="Chan C."/>
        </authorList>
    </citation>
    <scope>NUCLEOTIDE SEQUENCE</scope>
</reference>
<dbReference type="CDD" id="cd09272">
    <property type="entry name" value="RNase_HI_RT_Ty1"/>
    <property type="match status" value="1"/>
</dbReference>
<organism evidence="2 3">
    <name type="scientific">Effrenium voratum</name>
    <dbReference type="NCBI Taxonomy" id="2562239"/>
    <lineage>
        <taxon>Eukaryota</taxon>
        <taxon>Sar</taxon>
        <taxon>Alveolata</taxon>
        <taxon>Dinophyceae</taxon>
        <taxon>Suessiales</taxon>
        <taxon>Symbiodiniaceae</taxon>
        <taxon>Effrenium</taxon>
    </lineage>
</organism>
<keyword evidence="3" id="KW-1185">Reference proteome</keyword>
<gene>
    <name evidence="2" type="ORF">EVOR1521_LOCUS21521</name>
</gene>
<keyword evidence="1" id="KW-0812">Transmembrane</keyword>
<feature type="non-terminal residue" evidence="2">
    <location>
        <position position="500"/>
    </location>
</feature>
<feature type="transmembrane region" description="Helical" evidence="1">
    <location>
        <begin position="400"/>
        <end position="421"/>
    </location>
</feature>
<keyword evidence="1" id="KW-1133">Transmembrane helix</keyword>
<proteinExistence type="predicted"/>